<dbReference type="InterPro" id="IPR013078">
    <property type="entry name" value="His_Pase_superF_clade-1"/>
</dbReference>
<comment type="caution">
    <text evidence="3">The sequence shown here is derived from an EMBL/GenBank/DDBJ whole genome shotgun (WGS) entry which is preliminary data.</text>
</comment>
<protein>
    <submittedName>
        <fullName evidence="3">Phosphoglycerate mutase family protein</fullName>
    </submittedName>
</protein>
<dbReference type="CDD" id="cd07067">
    <property type="entry name" value="HP_PGM_like"/>
    <property type="match status" value="1"/>
</dbReference>
<name>A0A1Y2FSD3_PROLT</name>
<gene>
    <name evidence="3" type="ORF">BCR37DRAFT_128832</name>
</gene>
<dbReference type="Pfam" id="PF00300">
    <property type="entry name" value="His_Phos_1"/>
    <property type="match status" value="1"/>
</dbReference>
<dbReference type="SUPFAM" id="SSF53254">
    <property type="entry name" value="Phosphoglycerate mutase-like"/>
    <property type="match status" value="1"/>
</dbReference>
<dbReference type="OrthoDB" id="4818801at2759"/>
<feature type="binding site" evidence="2">
    <location>
        <begin position="94"/>
        <end position="97"/>
    </location>
    <ligand>
        <name>substrate</name>
    </ligand>
</feature>
<dbReference type="Proteomes" id="UP000193685">
    <property type="component" value="Unassembled WGS sequence"/>
</dbReference>
<dbReference type="PANTHER" id="PTHR48100">
    <property type="entry name" value="BROAD-SPECIFICITY PHOSPHATASE YOR283W-RELATED"/>
    <property type="match status" value="1"/>
</dbReference>
<keyword evidence="4" id="KW-1185">Reference proteome</keyword>
<proteinExistence type="predicted"/>
<dbReference type="Gene3D" id="3.40.50.1240">
    <property type="entry name" value="Phosphoglycerate mutase-like"/>
    <property type="match status" value="1"/>
</dbReference>
<evidence type="ECO:0000256" key="2">
    <source>
        <dbReference type="PIRSR" id="PIRSR613078-2"/>
    </source>
</evidence>
<feature type="active site" description="Proton donor/acceptor" evidence="1">
    <location>
        <position position="94"/>
    </location>
</feature>
<evidence type="ECO:0000313" key="3">
    <source>
        <dbReference type="EMBL" id="ORY86920.1"/>
    </source>
</evidence>
<evidence type="ECO:0000256" key="1">
    <source>
        <dbReference type="PIRSR" id="PIRSR613078-1"/>
    </source>
</evidence>
<dbReference type="AlphaFoldDB" id="A0A1Y2FSD3"/>
<dbReference type="RefSeq" id="XP_040727776.1">
    <property type="nucleotide sequence ID" value="XM_040866053.1"/>
</dbReference>
<feature type="binding site" evidence="2">
    <location>
        <begin position="22"/>
        <end position="23"/>
    </location>
    <ligand>
        <name>substrate</name>
    </ligand>
</feature>
<accession>A0A1Y2FSD3</accession>
<feature type="active site" description="Tele-phosphohistidine intermediate" evidence="1">
    <location>
        <position position="10"/>
    </location>
</feature>
<dbReference type="InterPro" id="IPR029033">
    <property type="entry name" value="His_PPase_superfam"/>
</dbReference>
<organism evidence="3 4">
    <name type="scientific">Protomyces lactucae-debilis</name>
    <dbReference type="NCBI Taxonomy" id="2754530"/>
    <lineage>
        <taxon>Eukaryota</taxon>
        <taxon>Fungi</taxon>
        <taxon>Dikarya</taxon>
        <taxon>Ascomycota</taxon>
        <taxon>Taphrinomycotina</taxon>
        <taxon>Taphrinomycetes</taxon>
        <taxon>Taphrinales</taxon>
        <taxon>Protomycetaceae</taxon>
        <taxon>Protomyces</taxon>
    </lineage>
</organism>
<dbReference type="EMBL" id="MCFI01000002">
    <property type="protein sequence ID" value="ORY86920.1"/>
    <property type="molecule type" value="Genomic_DNA"/>
</dbReference>
<feature type="binding site" evidence="2">
    <location>
        <position position="64"/>
    </location>
    <ligand>
        <name>substrate</name>
    </ligand>
</feature>
<dbReference type="STRING" id="56484.A0A1Y2FSD3"/>
<dbReference type="OMA" id="RCFIVRH"/>
<reference evidence="3 4" key="1">
    <citation type="submission" date="2016-07" db="EMBL/GenBank/DDBJ databases">
        <title>Pervasive Adenine N6-methylation of Active Genes in Fungi.</title>
        <authorList>
            <consortium name="DOE Joint Genome Institute"/>
            <person name="Mondo S.J."/>
            <person name="Dannebaum R.O."/>
            <person name="Kuo R.C."/>
            <person name="Labutti K."/>
            <person name="Haridas S."/>
            <person name="Kuo A."/>
            <person name="Salamov A."/>
            <person name="Ahrendt S.R."/>
            <person name="Lipzen A."/>
            <person name="Sullivan W."/>
            <person name="Andreopoulos W.B."/>
            <person name="Clum A."/>
            <person name="Lindquist E."/>
            <person name="Daum C."/>
            <person name="Ramamoorthy G.K."/>
            <person name="Gryganskyi A."/>
            <person name="Culley D."/>
            <person name="Magnuson J.K."/>
            <person name="James T.Y."/>
            <person name="O'Malley M.A."/>
            <person name="Stajich J.E."/>
            <person name="Spatafora J.W."/>
            <person name="Visel A."/>
            <person name="Grigoriev I.V."/>
        </authorList>
    </citation>
    <scope>NUCLEOTIDE SEQUENCE [LARGE SCALE GENOMIC DNA]</scope>
    <source>
        <strain evidence="3 4">12-1054</strain>
    </source>
</reference>
<dbReference type="GeneID" id="63782652"/>
<evidence type="ECO:0000313" key="4">
    <source>
        <dbReference type="Proteomes" id="UP000193685"/>
    </source>
</evidence>
<dbReference type="PANTHER" id="PTHR48100:SF15">
    <property type="entry name" value="SEDOHEPTULOSE 1,7-BISPHOSPHATASE"/>
    <property type="match status" value="1"/>
</dbReference>
<sequence length="222" mass="24619">MSSKVFLFRHGETEWSKNGRHTGTTDLPLTQNGVERVKQSAKMLVGLGGLIDGVSDVLVSPRLRAQQTWELIRPKLDDTAAGSYSYTVKNDIQEWDYGAYEGLTSKQINEQLAGSRPWNVFLDGCPQGDNAESATKRLDRLIGEVRDVHKAGHEAGQQRNVLIVAHGHILRAFAARWVGESVHFARRLTYDAGGASRLGYEHGNLDEPTIDVWNVTPDIHCS</sequence>
<dbReference type="InterPro" id="IPR050275">
    <property type="entry name" value="PGM_Phosphatase"/>
</dbReference>
<dbReference type="GO" id="GO:0046390">
    <property type="term" value="P:ribose phosphate biosynthetic process"/>
    <property type="evidence" value="ECO:0007669"/>
    <property type="project" value="TreeGrafter"/>
</dbReference>
<dbReference type="SMART" id="SM00855">
    <property type="entry name" value="PGAM"/>
    <property type="match status" value="1"/>
</dbReference>
<dbReference type="GO" id="GO:0050278">
    <property type="term" value="F:sedoheptulose-bisphosphatase activity"/>
    <property type="evidence" value="ECO:0007669"/>
    <property type="project" value="TreeGrafter"/>
</dbReference>